<dbReference type="KEGG" id="blac:94347829"/>
<feature type="compositionally biased region" description="Polar residues" evidence="2">
    <location>
        <begin position="590"/>
        <end position="599"/>
    </location>
</feature>
<dbReference type="AlphaFoldDB" id="A0A976NYP3"/>
<protein>
    <recommendedName>
        <fullName evidence="5">RNA polymerase I-specific transcription initiation factor RRN3</fullName>
    </recommendedName>
</protein>
<dbReference type="Proteomes" id="UP000294530">
    <property type="component" value="Unassembled WGS sequence"/>
</dbReference>
<gene>
    <name evidence="3" type="ORF">CCR75_004068</name>
</gene>
<accession>A0A976NYP3</accession>
<evidence type="ECO:0000313" key="3">
    <source>
        <dbReference type="EMBL" id="TDH72865.1"/>
    </source>
</evidence>
<dbReference type="GO" id="GO:0001042">
    <property type="term" value="F:RNA polymerase I core binding"/>
    <property type="evidence" value="ECO:0007669"/>
    <property type="project" value="TreeGrafter"/>
</dbReference>
<dbReference type="GO" id="GO:0001181">
    <property type="term" value="F:RNA polymerase I general transcription initiation factor activity"/>
    <property type="evidence" value="ECO:0007669"/>
    <property type="project" value="InterPro"/>
</dbReference>
<reference evidence="3 4" key="1">
    <citation type="journal article" date="2021" name="Genome Biol.">
        <title>AFLAP: assembly-free linkage analysis pipeline using k-mers from genome sequencing data.</title>
        <authorList>
            <person name="Fletcher K."/>
            <person name="Zhang L."/>
            <person name="Gil J."/>
            <person name="Han R."/>
            <person name="Cavanaugh K."/>
            <person name="Michelmore R."/>
        </authorList>
    </citation>
    <scope>NUCLEOTIDE SEQUENCE [LARGE SCALE GENOMIC DNA]</scope>
    <source>
        <strain evidence="3 4">SF5</strain>
    </source>
</reference>
<comment type="similarity">
    <text evidence="1">Belongs to the RRN3 family.</text>
</comment>
<feature type="region of interest" description="Disordered" evidence="2">
    <location>
        <begin position="577"/>
        <end position="599"/>
    </location>
</feature>
<comment type="caution">
    <text evidence="3">The sequence shown here is derived from an EMBL/GenBank/DDBJ whole genome shotgun (WGS) entry which is preliminary data.</text>
</comment>
<dbReference type="PANTHER" id="PTHR12790:SF0">
    <property type="entry name" value="RNA POLYMERASE I-SPECIFIC TRANSCRIPTION INITIATION FACTOR RRN3-RELATED"/>
    <property type="match status" value="1"/>
</dbReference>
<evidence type="ECO:0000256" key="1">
    <source>
        <dbReference type="ARBA" id="ARBA00010098"/>
    </source>
</evidence>
<dbReference type="RefSeq" id="XP_067822364.1">
    <property type="nucleotide sequence ID" value="XM_067962158.1"/>
</dbReference>
<dbReference type="GO" id="GO:0006361">
    <property type="term" value="P:transcription initiation at RNA polymerase I promoter"/>
    <property type="evidence" value="ECO:0007669"/>
    <property type="project" value="InterPro"/>
</dbReference>
<evidence type="ECO:0008006" key="5">
    <source>
        <dbReference type="Google" id="ProtNLM"/>
    </source>
</evidence>
<evidence type="ECO:0000256" key="2">
    <source>
        <dbReference type="SAM" id="MobiDB-lite"/>
    </source>
</evidence>
<dbReference type="GeneID" id="94347829"/>
<proteinExistence type="inferred from homology"/>
<name>A0A976NYP3_BRELC</name>
<dbReference type="PANTHER" id="PTHR12790">
    <property type="entry name" value="TRANSCRIPTION INITIATION FACTOR IA RRN3"/>
    <property type="match status" value="1"/>
</dbReference>
<dbReference type="GO" id="GO:0005634">
    <property type="term" value="C:nucleus"/>
    <property type="evidence" value="ECO:0007669"/>
    <property type="project" value="TreeGrafter"/>
</dbReference>
<dbReference type="Pfam" id="PF05327">
    <property type="entry name" value="RRN3"/>
    <property type="match status" value="1"/>
</dbReference>
<sequence>MAGCAMSLRAVSVTPTEEEVANMHQFIENALDLVIKGNTKSYQYLIQQLTVLPPPIATRRKILRALLRCISTIARDPQAYRVLLDVLFKFDLLASGDVSEAEDYATFIIHLVSSNTTYVWPTLHMLARNMGISQEKELPPDLRALGKTEDALKNLSYSTASGSLGSNSIEPGTPVLVTKEPSLQECILARYAAAHQMLERIITLVPTASNVLFPILCEHFPHKRMDAPTQVAYLRNVLRITEYVGGLRERVLGLVIDQLVAIDVEIKLDESEEDVFTMDDFLDDNMLAPDDASQQVDKMADKLDQMMLVMFKYIEECAASSSSTFSTGGSVATIDSTDGEVDIRQAALVFKYLLKVFEHSILNTHRSKYPQFLLFYVCRIDPQFQDIFISQLLAASLDPQTPATMRQSCGAYLASFLARAKYISVAYLQKALYHLLKWLHDQMDIYDETLQEQQRVCDPYAASEIYTELRKESQNVEITGAHGFQENIFVSSLQTVCYMLCFRGLEIAISDNGTGYEFLRSLGWERLLITSDGYCPLAYCQQTVATEFLNLAEAFDLVSDECLERVDQAIGSASVSTSKSSKSMERSKKPTSGSSTATTLLDQRQPLETFFPFDPYLLRRSFQYIGPLYLYWKHADPTSPENCKRLESVKDTIRLMRRGAHIECYGSEEEEGTNDDDTSVGGSASIPINFTSASYDAESHMGSLDRDYTSPGSSYDMKDHVDDRVACKRSLPSRCMFNPSPALSASSPPSRLPPLGATNAFILGGFDGDEDDGF</sequence>
<keyword evidence="4" id="KW-1185">Reference proteome</keyword>
<dbReference type="EMBL" id="SHOA02000017">
    <property type="protein sequence ID" value="TDH72865.1"/>
    <property type="molecule type" value="Genomic_DNA"/>
</dbReference>
<evidence type="ECO:0000313" key="4">
    <source>
        <dbReference type="Proteomes" id="UP000294530"/>
    </source>
</evidence>
<dbReference type="InterPro" id="IPR007991">
    <property type="entry name" value="RNA_pol_I_trans_ini_fac_RRN3"/>
</dbReference>
<dbReference type="OrthoDB" id="26970at2759"/>
<organism evidence="3 4">
    <name type="scientific">Bremia lactucae</name>
    <name type="common">Lettuce downy mildew</name>
    <dbReference type="NCBI Taxonomy" id="4779"/>
    <lineage>
        <taxon>Eukaryota</taxon>
        <taxon>Sar</taxon>
        <taxon>Stramenopiles</taxon>
        <taxon>Oomycota</taxon>
        <taxon>Peronosporomycetes</taxon>
        <taxon>Peronosporales</taxon>
        <taxon>Peronosporaceae</taxon>
        <taxon>Bremia</taxon>
    </lineage>
</organism>